<dbReference type="Proteomes" id="UP001519460">
    <property type="component" value="Unassembled WGS sequence"/>
</dbReference>
<dbReference type="CDD" id="cd00044">
    <property type="entry name" value="CysPc"/>
    <property type="match status" value="1"/>
</dbReference>
<feature type="active site" evidence="5 6">
    <location>
        <position position="271"/>
    </location>
</feature>
<keyword evidence="4 6" id="KW-0788">Thiol protease</keyword>
<dbReference type="InterPro" id="IPR000169">
    <property type="entry name" value="Pept_cys_AS"/>
</dbReference>
<feature type="active site" evidence="5 6">
    <location>
        <position position="251"/>
    </location>
</feature>
<name>A0ABD0LYY8_9CAEN</name>
<dbReference type="EMBL" id="JACVVK020000015">
    <property type="protein sequence ID" value="KAK7504435.1"/>
    <property type="molecule type" value="Genomic_DNA"/>
</dbReference>
<dbReference type="Gene3D" id="2.60.120.380">
    <property type="match status" value="2"/>
</dbReference>
<evidence type="ECO:0000256" key="6">
    <source>
        <dbReference type="PROSITE-ProRule" id="PRU00239"/>
    </source>
</evidence>
<feature type="domain" description="Calpain catalytic" evidence="7">
    <location>
        <begin position="42"/>
        <end position="328"/>
    </location>
</feature>
<evidence type="ECO:0000256" key="1">
    <source>
        <dbReference type="ARBA" id="ARBA00007623"/>
    </source>
</evidence>
<keyword evidence="2 6" id="KW-0645">Protease</keyword>
<protein>
    <recommendedName>
        <fullName evidence="11">Calpain catalytic domain-containing protein</fullName>
    </recommendedName>
</protein>
<evidence type="ECO:0000259" key="7">
    <source>
        <dbReference type="PROSITE" id="PS50203"/>
    </source>
</evidence>
<evidence type="ECO:0000313" key="9">
    <source>
        <dbReference type="EMBL" id="KAK7504435.1"/>
    </source>
</evidence>
<dbReference type="SMART" id="SM01198">
    <property type="entry name" value="FBA"/>
    <property type="match status" value="1"/>
</dbReference>
<gene>
    <name evidence="9" type="ORF">BaRGS_00004301</name>
</gene>
<reference evidence="9 10" key="1">
    <citation type="journal article" date="2023" name="Sci. Data">
        <title>Genome assembly of the Korean intertidal mud-creeper Batillaria attramentaria.</title>
        <authorList>
            <person name="Patra A.K."/>
            <person name="Ho P.T."/>
            <person name="Jun S."/>
            <person name="Lee S.J."/>
            <person name="Kim Y."/>
            <person name="Won Y.J."/>
        </authorList>
    </citation>
    <scope>NUCLEOTIDE SEQUENCE [LARGE SCALE GENOMIC DNA]</scope>
    <source>
        <strain evidence="9">Wonlab-2016</strain>
    </source>
</reference>
<dbReference type="Pfam" id="PF00648">
    <property type="entry name" value="Peptidase_C2"/>
    <property type="match status" value="1"/>
</dbReference>
<keyword evidence="3 6" id="KW-0378">Hydrolase</keyword>
<evidence type="ECO:0000259" key="8">
    <source>
        <dbReference type="PROSITE" id="PS51114"/>
    </source>
</evidence>
<dbReference type="AlphaFoldDB" id="A0ABD0LYY8"/>
<evidence type="ECO:0000313" key="10">
    <source>
        <dbReference type="Proteomes" id="UP001519460"/>
    </source>
</evidence>
<dbReference type="InterPro" id="IPR008979">
    <property type="entry name" value="Galactose-bd-like_sf"/>
</dbReference>
<dbReference type="InterPro" id="IPR022684">
    <property type="entry name" value="Calpain_cysteine_protease"/>
</dbReference>
<evidence type="ECO:0000256" key="4">
    <source>
        <dbReference type="ARBA" id="ARBA00022807"/>
    </source>
</evidence>
<dbReference type="PROSITE" id="PS00139">
    <property type="entry name" value="THIOL_PROTEASE_CYS"/>
    <property type="match status" value="1"/>
</dbReference>
<dbReference type="GO" id="GO:0008234">
    <property type="term" value="F:cysteine-type peptidase activity"/>
    <property type="evidence" value="ECO:0007669"/>
    <property type="project" value="UniProtKB-UniRule"/>
</dbReference>
<evidence type="ECO:0000256" key="5">
    <source>
        <dbReference type="PIRSR" id="PIRSR622684-1"/>
    </source>
</evidence>
<dbReference type="Gene3D" id="2.60.120.260">
    <property type="entry name" value="Galactose-binding domain-like"/>
    <property type="match status" value="1"/>
</dbReference>
<organism evidence="9 10">
    <name type="scientific">Batillaria attramentaria</name>
    <dbReference type="NCBI Taxonomy" id="370345"/>
    <lineage>
        <taxon>Eukaryota</taxon>
        <taxon>Metazoa</taxon>
        <taxon>Spiralia</taxon>
        <taxon>Lophotrochozoa</taxon>
        <taxon>Mollusca</taxon>
        <taxon>Gastropoda</taxon>
        <taxon>Caenogastropoda</taxon>
        <taxon>Sorbeoconcha</taxon>
        <taxon>Cerithioidea</taxon>
        <taxon>Batillariidae</taxon>
        <taxon>Batillaria</taxon>
    </lineage>
</organism>
<dbReference type="InterPro" id="IPR001300">
    <property type="entry name" value="Peptidase_C2_calpain_cat"/>
</dbReference>
<dbReference type="Gene3D" id="3.90.70.10">
    <property type="entry name" value="Cysteine proteinases"/>
    <property type="match status" value="1"/>
</dbReference>
<evidence type="ECO:0000256" key="2">
    <source>
        <dbReference type="ARBA" id="ARBA00022670"/>
    </source>
</evidence>
<dbReference type="InterPro" id="IPR022682">
    <property type="entry name" value="Calpain_domain_III"/>
</dbReference>
<dbReference type="SUPFAM" id="SSF54001">
    <property type="entry name" value="Cysteine proteinases"/>
    <property type="match status" value="1"/>
</dbReference>
<dbReference type="Pfam" id="PF01067">
    <property type="entry name" value="Calpain_III"/>
    <property type="match status" value="2"/>
</dbReference>
<evidence type="ECO:0000256" key="3">
    <source>
        <dbReference type="ARBA" id="ARBA00022801"/>
    </source>
</evidence>
<dbReference type="InterPro" id="IPR036213">
    <property type="entry name" value="Calpain_III_sf"/>
</dbReference>
<dbReference type="FunFam" id="2.60.120.260:FF:000012">
    <property type="entry name" value="F-box only protein 2"/>
    <property type="match status" value="1"/>
</dbReference>
<evidence type="ECO:0008006" key="11">
    <source>
        <dbReference type="Google" id="ProtNLM"/>
    </source>
</evidence>
<keyword evidence="10" id="KW-1185">Reference proteome</keyword>
<dbReference type="SUPFAM" id="SSF49785">
    <property type="entry name" value="Galactose-binding domain-like"/>
    <property type="match status" value="1"/>
</dbReference>
<dbReference type="GO" id="GO:0006508">
    <property type="term" value="P:proteolysis"/>
    <property type="evidence" value="ECO:0007669"/>
    <property type="project" value="UniProtKB-KW"/>
</dbReference>
<comment type="similarity">
    <text evidence="1">Belongs to the peptidase C2 family.</text>
</comment>
<dbReference type="InterPro" id="IPR007397">
    <property type="entry name" value="F-box-assoc_dom"/>
</dbReference>
<dbReference type="PRINTS" id="PR00704">
    <property type="entry name" value="CALPAIN"/>
</dbReference>
<accession>A0ABD0LYY8</accession>
<dbReference type="PANTHER" id="PTHR10183">
    <property type="entry name" value="CALPAIN"/>
    <property type="match status" value="1"/>
</dbReference>
<dbReference type="Pfam" id="PF04300">
    <property type="entry name" value="FBA"/>
    <property type="match status" value="1"/>
</dbReference>
<dbReference type="SUPFAM" id="SSF49758">
    <property type="entry name" value="Calpain large subunit, middle domain (domain III)"/>
    <property type="match status" value="2"/>
</dbReference>
<proteinExistence type="inferred from homology"/>
<sequence>MAYAEDYKKNSTGQMELYREYRSSPDTNTVSVAPPSVGHGSTWVDPEFGLRDAIQGEAYAKAMQKNLAWKRPKDIRLNPVLYTEGRSRYDVGQGGAGTCWFLATVSAIADKPQLLDKVIPGKAYSPEDGTFHARFWQFGQWEDVYIDDYLPVIYGDRIWGAHSKDEEEMWISLLEKAFAKHHGSYNAVDGGNAVDAFPALTGGVSESVDHKDVTNPDDFYVRINNAIKSGSYVISSVPTRNDRVFGLVGGHAYTMTGTAQVRGERLLRLRNPWGTDREWTGRWSDKSETWNGIPPSEVPHADRPDGEFWVSFDDFWNFFSESTICSLMPDFDKDGRTDTLDDDVPVAVQLIQKKKHNRDSTDQIRCDLFKIQGSADSRFALENMGTKTKSYTPDAQRSFRFRLKGGNYCVVPSASKPGIEREFLIRVFTPLPLSNVREVDERARVVSYELQPSLNIDGMDYQLSFCKTEFGTWRSGENAGGQISHQSHHINPQYKITITQNEVPLLVRALQETSKQPLPVGLQLYSVDSGDSIPFTYKQLKEKRHSGSEIIHTTDGAAYKFIRYYDFDATYMLRRGDYLLIVHSDTPAMEGDFALVFKSTAEGTPDWDVGYLDNSGSPSTIYSPEISTASPLQHYTVMIMTSTLGRLIYTGPASGLTTSTAEGLKYWETESRQRPEVEESPFGAEPVATCVTLDGPILNWVTSYEYTSMHQLIDLREEGIPVKLLDEQKPPVYTSVLCGTRSDCGAKFRFTVQLLDENKHEVDKFDREKAMEDNLGKWHLIEHVFQDYKPGVRYIRVELGGVDTKFWKGNFGSKFTMPTVRFVFNKA</sequence>
<feature type="active site" evidence="5 6">
    <location>
        <position position="99"/>
    </location>
</feature>
<dbReference type="PROSITE" id="PS50203">
    <property type="entry name" value="CALPAIN_CAT"/>
    <property type="match status" value="1"/>
</dbReference>
<dbReference type="PANTHER" id="PTHR10183:SF379">
    <property type="entry name" value="CALPAIN-5"/>
    <property type="match status" value="1"/>
</dbReference>
<dbReference type="SMART" id="SM00230">
    <property type="entry name" value="CysPc"/>
    <property type="match status" value="1"/>
</dbReference>
<dbReference type="InterPro" id="IPR038765">
    <property type="entry name" value="Papain-like_cys_pep_sf"/>
</dbReference>
<comment type="caution">
    <text evidence="9">The sequence shown here is derived from an EMBL/GenBank/DDBJ whole genome shotgun (WGS) entry which is preliminary data.</text>
</comment>
<feature type="domain" description="FBA" evidence="8">
    <location>
        <begin position="641"/>
        <end position="824"/>
    </location>
</feature>
<dbReference type="PROSITE" id="PS51114">
    <property type="entry name" value="FBA"/>
    <property type="match status" value="1"/>
</dbReference>